<dbReference type="Proteomes" id="UP001222377">
    <property type="component" value="Unassembled WGS sequence"/>
</dbReference>
<reference evidence="1" key="1">
    <citation type="submission" date="2023-02" db="EMBL/GenBank/DDBJ databases">
        <title>Draft Whole-Genome Sequences of Bacillus Strains of Potential Probiotic for Poultry.</title>
        <authorList>
            <person name="Ma L.M."/>
            <person name="Lopez-Guerra N."/>
            <person name="Zhang G."/>
        </authorList>
    </citation>
    <scope>NUCLEOTIDE SEQUENCE</scope>
    <source>
        <strain evidence="1">OSU1013-24</strain>
    </source>
</reference>
<protein>
    <submittedName>
        <fullName evidence="1">Uncharacterized protein</fullName>
    </submittedName>
</protein>
<evidence type="ECO:0000313" key="1">
    <source>
        <dbReference type="EMBL" id="MDF4194807.1"/>
    </source>
</evidence>
<dbReference type="AlphaFoldDB" id="A0AAP3YFK6"/>
<dbReference type="RefSeq" id="WP_276351180.1">
    <property type="nucleotide sequence ID" value="NZ_JARKHX010000004.1"/>
</dbReference>
<sequence length="228" mass="26930">MSTYQVDFNQFRGSMETTCDLYNLDNNTTLQTSLYRNTNSLCIEYKVIQRDDNSNSFAEYDTLARGYIEVPLTYNQFKKPVKKVYLNKIINALESIINQYLIIEDTSQEINERVQMKVSATKINEEDQSDFTNETSNSPIDQIRMERWDREYDEGVKYFFDKYGNKRIGDIIYIDTQQELEHLEHIDCDNVIRIFVDKEHENKIKAIVLKDINIIKEVDKTAVLKRGE</sequence>
<accession>A0AAP3YFK6</accession>
<proteinExistence type="predicted"/>
<dbReference type="EMBL" id="JARKHX010000004">
    <property type="protein sequence ID" value="MDF4194807.1"/>
    <property type="molecule type" value="Genomic_DNA"/>
</dbReference>
<comment type="caution">
    <text evidence="1">The sequence shown here is derived from an EMBL/GenBank/DDBJ whole genome shotgun (WGS) entry which is preliminary data.</text>
</comment>
<gene>
    <name evidence="1" type="ORF">PV946_13695</name>
</gene>
<organism evidence="1 2">
    <name type="scientific">Bacillus amyloliquefaciens</name>
    <name type="common">Bacillus velezensis</name>
    <dbReference type="NCBI Taxonomy" id="1390"/>
    <lineage>
        <taxon>Bacteria</taxon>
        <taxon>Bacillati</taxon>
        <taxon>Bacillota</taxon>
        <taxon>Bacilli</taxon>
        <taxon>Bacillales</taxon>
        <taxon>Bacillaceae</taxon>
        <taxon>Bacillus</taxon>
        <taxon>Bacillus amyloliquefaciens group</taxon>
    </lineage>
</organism>
<evidence type="ECO:0000313" key="2">
    <source>
        <dbReference type="Proteomes" id="UP001222377"/>
    </source>
</evidence>
<name>A0AAP3YFK6_BACAM</name>